<evidence type="ECO:0000313" key="1">
    <source>
        <dbReference type="EMBL" id="KAK9709700.1"/>
    </source>
</evidence>
<gene>
    <name evidence="1" type="ORF">QE152_g26460</name>
</gene>
<accession>A0AAW1JYM6</accession>
<sequence>MLLRLFSILNNKHRKKKLYNDLKNHPGVKKEKSEGNTSPFFTDIVLEKNHPGVKKEKSEGNTSPFFTDIVLENADVRCSIVILIRICRASLRPNREIKCHWRTTSTAIDTKKERRKYYINVILSVEFPNLRRKLNDRTSATTL</sequence>
<dbReference type="AlphaFoldDB" id="A0AAW1JYM6"/>
<dbReference type="Proteomes" id="UP001458880">
    <property type="component" value="Unassembled WGS sequence"/>
</dbReference>
<evidence type="ECO:0000313" key="2">
    <source>
        <dbReference type="Proteomes" id="UP001458880"/>
    </source>
</evidence>
<keyword evidence="2" id="KW-1185">Reference proteome</keyword>
<dbReference type="EMBL" id="JASPKY010000304">
    <property type="protein sequence ID" value="KAK9709700.1"/>
    <property type="molecule type" value="Genomic_DNA"/>
</dbReference>
<organism evidence="1 2">
    <name type="scientific">Popillia japonica</name>
    <name type="common">Japanese beetle</name>
    <dbReference type="NCBI Taxonomy" id="7064"/>
    <lineage>
        <taxon>Eukaryota</taxon>
        <taxon>Metazoa</taxon>
        <taxon>Ecdysozoa</taxon>
        <taxon>Arthropoda</taxon>
        <taxon>Hexapoda</taxon>
        <taxon>Insecta</taxon>
        <taxon>Pterygota</taxon>
        <taxon>Neoptera</taxon>
        <taxon>Endopterygota</taxon>
        <taxon>Coleoptera</taxon>
        <taxon>Polyphaga</taxon>
        <taxon>Scarabaeiformia</taxon>
        <taxon>Scarabaeidae</taxon>
        <taxon>Rutelinae</taxon>
        <taxon>Popillia</taxon>
    </lineage>
</organism>
<proteinExistence type="predicted"/>
<protein>
    <recommendedName>
        <fullName evidence="3">Ribosomal protein S10</fullName>
    </recommendedName>
</protein>
<evidence type="ECO:0008006" key="3">
    <source>
        <dbReference type="Google" id="ProtNLM"/>
    </source>
</evidence>
<comment type="caution">
    <text evidence="1">The sequence shown here is derived from an EMBL/GenBank/DDBJ whole genome shotgun (WGS) entry which is preliminary data.</text>
</comment>
<reference evidence="1 2" key="1">
    <citation type="journal article" date="2024" name="BMC Genomics">
        <title>De novo assembly and annotation of Popillia japonica's genome with initial clues to its potential as an invasive pest.</title>
        <authorList>
            <person name="Cucini C."/>
            <person name="Boschi S."/>
            <person name="Funari R."/>
            <person name="Cardaioli E."/>
            <person name="Iannotti N."/>
            <person name="Marturano G."/>
            <person name="Paoli F."/>
            <person name="Bruttini M."/>
            <person name="Carapelli A."/>
            <person name="Frati F."/>
            <person name="Nardi F."/>
        </authorList>
    </citation>
    <scope>NUCLEOTIDE SEQUENCE [LARGE SCALE GENOMIC DNA]</scope>
    <source>
        <strain evidence="1">DMR45628</strain>
    </source>
</reference>
<name>A0AAW1JYM6_POPJA</name>